<dbReference type="EMBL" id="HE573020">
    <property type="protein sequence ID" value="CCC47672.1"/>
    <property type="molecule type" value="Genomic_DNA"/>
</dbReference>
<evidence type="ECO:0000313" key="1">
    <source>
        <dbReference type="EMBL" id="CCC47672.1"/>
    </source>
</evidence>
<sequence>MGRVSGTFGSAKVFNYALPRGPMPSLITAAFFSSFFQKIRNVCVRERERENEGEGMCDVGNEEVPWSSKFLSCPCIKGIYMKMCLSSPDGKLFAKERDWNRCKKFHYNLVQPYFIWIAR</sequence>
<reference evidence="1" key="1">
    <citation type="journal article" date="2012" name="Proc. Natl. Acad. Sci. U.S.A.">
        <title>Antigenic diversity is generated by distinct evolutionary mechanisms in African trypanosome species.</title>
        <authorList>
            <person name="Jackson A.P."/>
            <person name="Berry A."/>
            <person name="Aslett M."/>
            <person name="Allison H.C."/>
            <person name="Burton P."/>
            <person name="Vavrova-Anderson J."/>
            <person name="Brown R."/>
            <person name="Browne H."/>
            <person name="Corton N."/>
            <person name="Hauser H."/>
            <person name="Gamble J."/>
            <person name="Gilderthorp R."/>
            <person name="Marcello L."/>
            <person name="McQuillan J."/>
            <person name="Otto T.D."/>
            <person name="Quail M.A."/>
            <person name="Sanders M.J."/>
            <person name="van Tonder A."/>
            <person name="Ginger M.L."/>
            <person name="Field M.C."/>
            <person name="Barry J.D."/>
            <person name="Hertz-Fowler C."/>
            <person name="Berriman M."/>
        </authorList>
    </citation>
    <scope>NUCLEOTIDE SEQUENCE</scope>
    <source>
        <strain evidence="1">Y486</strain>
    </source>
</reference>
<proteinExistence type="predicted"/>
<accession>G0TUN7</accession>
<dbReference type="AlphaFoldDB" id="G0TUN7"/>
<gene>
    <name evidence="1" type="ORF">TVY486_0403380</name>
</gene>
<organism evidence="1">
    <name type="scientific">Trypanosoma vivax (strain Y486)</name>
    <dbReference type="NCBI Taxonomy" id="1055687"/>
    <lineage>
        <taxon>Eukaryota</taxon>
        <taxon>Discoba</taxon>
        <taxon>Euglenozoa</taxon>
        <taxon>Kinetoplastea</taxon>
        <taxon>Metakinetoplastina</taxon>
        <taxon>Trypanosomatida</taxon>
        <taxon>Trypanosomatidae</taxon>
        <taxon>Trypanosoma</taxon>
        <taxon>Duttonella</taxon>
    </lineage>
</organism>
<name>G0TUN7_TRYVY</name>
<protein>
    <submittedName>
        <fullName evidence="1">Uncharacterized protein</fullName>
    </submittedName>
</protein>